<comment type="caution">
    <text evidence="2">The sequence shown here is derived from an EMBL/GenBank/DDBJ whole genome shotgun (WGS) entry which is preliminary data.</text>
</comment>
<dbReference type="InterPro" id="IPR003692">
    <property type="entry name" value="Hydantoinase_B"/>
</dbReference>
<gene>
    <name evidence="2" type="ORF">C7B46_17585</name>
</gene>
<dbReference type="Proteomes" id="UP000242972">
    <property type="component" value="Unassembled WGS sequence"/>
</dbReference>
<dbReference type="Pfam" id="PF02538">
    <property type="entry name" value="Hydantoinase_B"/>
    <property type="match status" value="1"/>
</dbReference>
<dbReference type="EMBL" id="PXYW01000074">
    <property type="protein sequence ID" value="PSR30819.1"/>
    <property type="molecule type" value="Genomic_DNA"/>
</dbReference>
<dbReference type="GO" id="GO:0003824">
    <property type="term" value="F:catalytic activity"/>
    <property type="evidence" value="ECO:0007669"/>
    <property type="project" value="InterPro"/>
</dbReference>
<evidence type="ECO:0000313" key="3">
    <source>
        <dbReference type="Proteomes" id="UP000242972"/>
    </source>
</evidence>
<evidence type="ECO:0000313" key="2">
    <source>
        <dbReference type="EMBL" id="PSR30819.1"/>
    </source>
</evidence>
<sequence length="679" mass="75876">MTRCLVSARETALHISASPIVRNIGELCFAFYTPEGDSVAVSTGIITHVHTMSEAIKFMIRQGYEDDPGISEGDIFCNNDPDLGNVHTTDVHTMIPIFWEGQMLGWAGGVAHQVDIGASTPGHDPVATANRFEDGFYVTAEKIGEHHEVRKDFKIRAQRSVRTPLYWDLDEKCRIAGIYMVRDAVYRIIREEGLEYFQTFMREAVEEGRQIFMARIRERLVPGIYRTASFMDAPYKGKAWHPEQNHDFMMHAPMTITIGPDGSFALDMDGASGPGPFPFNASEGSMQGALWVQITQTLIYDGKVNDGSYLAAQHHFPQGSWCNPGNSLLAYGTPWAYLIPAFTGMFRLLSRGYFSRGYREEIVSGYGFTGDPTQGGGVLANGTYFPVSNFELCAVGLGARGTMDGLDAAYAMWNPEADMGDAEVWETIESGLLYLSRRFKPDTAGYGRFRGGSGWESLRLVHGVQELQLYSWREGRVFHGGAGLFGGYPGATGYRLFVKDTKFYDMVADRLPYPLGDRNPAQRELDNGLGGTMHLSRDGLILPQPFQNGDVWLSLFSGGPGYGDPLERPIDEVARDVEGDIYLPETAKSVFGVIIDEEPDGVKADPVRTEQYRAALIADRRARSVSYQEFWQEERTKVSQGNLAEPVRRMYRESMQLSPAWSAEFCRFWNLPVDFQFQP</sequence>
<accession>A0A2T2X8L2</accession>
<name>A0A2T2X8L2_9FIRM</name>
<organism evidence="2 3">
    <name type="scientific">Sulfobacillus benefaciens</name>
    <dbReference type="NCBI Taxonomy" id="453960"/>
    <lineage>
        <taxon>Bacteria</taxon>
        <taxon>Bacillati</taxon>
        <taxon>Bacillota</taxon>
        <taxon>Clostridia</taxon>
        <taxon>Eubacteriales</taxon>
        <taxon>Clostridiales Family XVII. Incertae Sedis</taxon>
        <taxon>Sulfobacillus</taxon>
    </lineage>
</organism>
<evidence type="ECO:0000259" key="1">
    <source>
        <dbReference type="Pfam" id="PF02538"/>
    </source>
</evidence>
<dbReference type="AlphaFoldDB" id="A0A2T2X8L2"/>
<reference evidence="2 3" key="1">
    <citation type="journal article" date="2014" name="BMC Genomics">
        <title>Comparison of environmental and isolate Sulfobacillus genomes reveals diverse carbon, sulfur, nitrogen, and hydrogen metabolisms.</title>
        <authorList>
            <person name="Justice N.B."/>
            <person name="Norman A."/>
            <person name="Brown C.T."/>
            <person name="Singh A."/>
            <person name="Thomas B.C."/>
            <person name="Banfield J.F."/>
        </authorList>
    </citation>
    <scope>NUCLEOTIDE SEQUENCE [LARGE SCALE GENOMIC DNA]</scope>
    <source>
        <strain evidence="2">AMDSBA4</strain>
    </source>
</reference>
<protein>
    <submittedName>
        <fullName evidence="2">Acetone carboxylase subunit alpha</fullName>
    </submittedName>
</protein>
<feature type="domain" description="Hydantoinase B/oxoprolinase" evidence="1">
    <location>
        <begin position="9"/>
        <end position="565"/>
    </location>
</feature>
<proteinExistence type="predicted"/>